<dbReference type="InterPro" id="IPR005174">
    <property type="entry name" value="KIB1-4_b-propeller"/>
</dbReference>
<keyword evidence="3" id="KW-1185">Reference proteome</keyword>
<evidence type="ECO:0000313" key="2">
    <source>
        <dbReference type="EnsemblPlants" id="AUR62021141-RA:cds"/>
    </source>
</evidence>
<dbReference type="Gramene" id="AUR62021141-RA">
    <property type="protein sequence ID" value="AUR62021141-RA:cds"/>
    <property type="gene ID" value="AUR62021141"/>
</dbReference>
<dbReference type="PANTHER" id="PTHR44259:SF15">
    <property type="entry name" value="F-BOX PROTEIN KIB2-RELATED"/>
    <property type="match status" value="1"/>
</dbReference>
<dbReference type="EnsemblPlants" id="AUR62021141-RA">
    <property type="protein sequence ID" value="AUR62021141-RA:cds"/>
    <property type="gene ID" value="AUR62021141"/>
</dbReference>
<protein>
    <recommendedName>
        <fullName evidence="1">KIB1-4 beta-propeller domain-containing protein</fullName>
    </recommendedName>
</protein>
<accession>A0A803M090</accession>
<dbReference type="InterPro" id="IPR050942">
    <property type="entry name" value="F-box_BR-signaling"/>
</dbReference>
<reference evidence="2" key="1">
    <citation type="journal article" date="2017" name="Nature">
        <title>The genome of Chenopodium quinoa.</title>
        <authorList>
            <person name="Jarvis D.E."/>
            <person name="Ho Y.S."/>
            <person name="Lightfoot D.J."/>
            <person name="Schmoeckel S.M."/>
            <person name="Li B."/>
            <person name="Borm T.J.A."/>
            <person name="Ohyanagi H."/>
            <person name="Mineta K."/>
            <person name="Michell C.T."/>
            <person name="Saber N."/>
            <person name="Kharbatia N.M."/>
            <person name="Rupper R.R."/>
            <person name="Sharp A.R."/>
            <person name="Dally N."/>
            <person name="Boughton B.A."/>
            <person name="Woo Y.H."/>
            <person name="Gao G."/>
            <person name="Schijlen E.G.W.M."/>
            <person name="Guo X."/>
            <person name="Momin A.A."/>
            <person name="Negrao S."/>
            <person name="Al-Babili S."/>
            <person name="Gehring C."/>
            <person name="Roessner U."/>
            <person name="Jung C."/>
            <person name="Murphy K."/>
            <person name="Arold S.T."/>
            <person name="Gojobori T."/>
            <person name="van der Linden C.G."/>
            <person name="van Loo E.N."/>
            <person name="Jellen E.N."/>
            <person name="Maughan P.J."/>
            <person name="Tester M."/>
        </authorList>
    </citation>
    <scope>NUCLEOTIDE SEQUENCE [LARGE SCALE GENOMIC DNA]</scope>
    <source>
        <strain evidence="2">cv. PI 614886</strain>
    </source>
</reference>
<feature type="domain" description="KIB1-4 beta-propeller" evidence="1">
    <location>
        <begin position="24"/>
        <end position="308"/>
    </location>
</feature>
<dbReference type="PANTHER" id="PTHR44259">
    <property type="entry name" value="OS07G0183000 PROTEIN-RELATED"/>
    <property type="match status" value="1"/>
</dbReference>
<name>A0A803M090_CHEQI</name>
<dbReference type="Pfam" id="PF03478">
    <property type="entry name" value="Beta-prop_KIB1-4"/>
    <property type="match status" value="1"/>
</dbReference>
<evidence type="ECO:0000313" key="3">
    <source>
        <dbReference type="Proteomes" id="UP000596660"/>
    </source>
</evidence>
<reference evidence="2" key="2">
    <citation type="submission" date="2021-03" db="UniProtKB">
        <authorList>
            <consortium name="EnsemblPlants"/>
        </authorList>
    </citation>
    <scope>IDENTIFICATION</scope>
</reference>
<proteinExistence type="predicted"/>
<dbReference type="AlphaFoldDB" id="A0A803M090"/>
<organism evidence="2 3">
    <name type="scientific">Chenopodium quinoa</name>
    <name type="common">Quinoa</name>
    <dbReference type="NCBI Taxonomy" id="63459"/>
    <lineage>
        <taxon>Eukaryota</taxon>
        <taxon>Viridiplantae</taxon>
        <taxon>Streptophyta</taxon>
        <taxon>Embryophyta</taxon>
        <taxon>Tracheophyta</taxon>
        <taxon>Spermatophyta</taxon>
        <taxon>Magnoliopsida</taxon>
        <taxon>eudicotyledons</taxon>
        <taxon>Gunneridae</taxon>
        <taxon>Pentapetalae</taxon>
        <taxon>Caryophyllales</taxon>
        <taxon>Chenopodiaceae</taxon>
        <taxon>Chenopodioideae</taxon>
        <taxon>Atripliceae</taxon>
        <taxon>Chenopodium</taxon>
    </lineage>
</organism>
<dbReference type="Proteomes" id="UP000596660">
    <property type="component" value="Unplaced"/>
</dbReference>
<dbReference type="OMA" id="ANNCIVL"/>
<sequence length="345" mass="39745">MYFNRNFPLLLLPCTENNDFIRSLYSINKSEVYDLQLRVPSNKRIFGSSHGWLITLDEDSFEVILINPFYFSSISNGIIRIPQFSAASEMQKEHGNYGFNSEYFICKAVLSSDPVSCPNNFVLMVIYGEMKMLAYWKPGAENWTYIAWSLPMFLDIIYVEDRFLAVNTLGQVYSCKLDDEAYPPYNLQMVSAPQFGLLGTFCRRYIVELPNKVVLQVIRMLKTSRMCALTSPIFTIGFFIFENKVDEDGESLWILVTNLNDGALFLGDNHSLYVTASKYPGCRANSIYFTDDYHDTDAMLLNPYQFTGPLDIGMYRLDDKTVERLDIPLLEKYHMPPPVWILPTV</sequence>
<evidence type="ECO:0000259" key="1">
    <source>
        <dbReference type="Pfam" id="PF03478"/>
    </source>
</evidence>